<dbReference type="AlphaFoldDB" id="A0A9W6ZRY4"/>
<dbReference type="Proteomes" id="UP001165122">
    <property type="component" value="Unassembled WGS sequence"/>
</dbReference>
<proteinExistence type="inferred from homology"/>
<comment type="caution">
    <text evidence="4">The sequence shown here is derived from an EMBL/GenBank/DDBJ whole genome shotgun (WGS) entry which is preliminary data.</text>
</comment>
<dbReference type="InterPro" id="IPR003690">
    <property type="entry name" value="MTERF"/>
</dbReference>
<dbReference type="EMBL" id="BRXW01000465">
    <property type="protein sequence ID" value="GMH57301.1"/>
    <property type="molecule type" value="Genomic_DNA"/>
</dbReference>
<gene>
    <name evidence="4" type="ORF">TrLO_g5929</name>
</gene>
<accession>A0A9W6ZRY4</accession>
<keyword evidence="5" id="KW-1185">Reference proteome</keyword>
<evidence type="ECO:0000313" key="5">
    <source>
        <dbReference type="Proteomes" id="UP001165122"/>
    </source>
</evidence>
<dbReference type="GO" id="GO:0003676">
    <property type="term" value="F:nucleic acid binding"/>
    <property type="evidence" value="ECO:0007669"/>
    <property type="project" value="InterPro"/>
</dbReference>
<dbReference type="SMART" id="SM00733">
    <property type="entry name" value="Mterf"/>
    <property type="match status" value="8"/>
</dbReference>
<dbReference type="PANTHER" id="PTHR13068:SF112">
    <property type="entry name" value="TRANSCRIPTION TERMINATION FACTOR 3, MITOCHONDRIAL"/>
    <property type="match status" value="1"/>
</dbReference>
<dbReference type="OrthoDB" id="187447at2759"/>
<sequence length="493" mass="55586">MSPTSDFLLIIIAILPLVSSFFLPRHEIKNKVHFLAARDEVPDDAFEESGENALGDEYLGNLNLDISKLVDNVVPAGAGLTGTENSEQPLNQMSYFYLRDRLSLGESDLWRLTWLGGGVLGLTVGKLGQKLDWFVNVLSFEEEELKKMVKVQPSVLQLSETNLEQTVKLLHDRLGVTTKESLKKMILSYPSILCYSAKNLNAKVDFFEEVGMKRERILENPQLMTMSVEGDLWEEEGRGGIPGSLQDKAAWLRLTLDLDDVDLSQIVTQNPRILLYSLPDNIIPKVELLDEISEGHADIIILKYPLYLDYSLEGISDLVSFLKERVKLANREVAKVLIKRPTLVSNGLEKMEEVVNYFNVEHKLPMDSVKKILVQNPVIFSLAISTLREKMCVLSRRFGEDAAKSIVVGCPNVVNLGDANVQQKLDVLTNFFGTDDEVKNVLMRQPTLLAYAAERLKGRLNILDGLDMVDKIAWTISLTEEKWDAWYVQQSNE</sequence>
<dbReference type="PANTHER" id="PTHR13068">
    <property type="entry name" value="CGI-12 PROTEIN-RELATED"/>
    <property type="match status" value="1"/>
</dbReference>
<evidence type="ECO:0000256" key="1">
    <source>
        <dbReference type="ARBA" id="ARBA00007692"/>
    </source>
</evidence>
<keyword evidence="3" id="KW-0732">Signal</keyword>
<dbReference type="Pfam" id="PF02536">
    <property type="entry name" value="mTERF"/>
    <property type="match status" value="2"/>
</dbReference>
<organism evidence="4 5">
    <name type="scientific">Triparma laevis f. longispina</name>
    <dbReference type="NCBI Taxonomy" id="1714387"/>
    <lineage>
        <taxon>Eukaryota</taxon>
        <taxon>Sar</taxon>
        <taxon>Stramenopiles</taxon>
        <taxon>Ochrophyta</taxon>
        <taxon>Bolidophyceae</taxon>
        <taxon>Parmales</taxon>
        <taxon>Triparmaceae</taxon>
        <taxon>Triparma</taxon>
    </lineage>
</organism>
<evidence type="ECO:0000256" key="2">
    <source>
        <dbReference type="ARBA" id="ARBA00022946"/>
    </source>
</evidence>
<dbReference type="Gene3D" id="1.25.70.10">
    <property type="entry name" value="Transcription termination factor 3, mitochondrial"/>
    <property type="match status" value="2"/>
</dbReference>
<evidence type="ECO:0000256" key="3">
    <source>
        <dbReference type="SAM" id="SignalP"/>
    </source>
</evidence>
<keyword evidence="2" id="KW-0809">Transit peptide</keyword>
<feature type="chain" id="PRO_5040826173" evidence="3">
    <location>
        <begin position="21"/>
        <end position="493"/>
    </location>
</feature>
<reference evidence="5" key="1">
    <citation type="journal article" date="2023" name="Commun. Biol.">
        <title>Genome analysis of Parmales, the sister group of diatoms, reveals the evolutionary specialization of diatoms from phago-mixotrophs to photoautotrophs.</title>
        <authorList>
            <person name="Ban H."/>
            <person name="Sato S."/>
            <person name="Yoshikawa S."/>
            <person name="Yamada K."/>
            <person name="Nakamura Y."/>
            <person name="Ichinomiya M."/>
            <person name="Sato N."/>
            <person name="Blanc-Mathieu R."/>
            <person name="Endo H."/>
            <person name="Kuwata A."/>
            <person name="Ogata H."/>
        </authorList>
    </citation>
    <scope>NUCLEOTIDE SEQUENCE [LARGE SCALE GENOMIC DNA]</scope>
    <source>
        <strain evidence="5">NIES 3700</strain>
    </source>
</reference>
<protein>
    <submittedName>
        <fullName evidence="4">Uncharacterized protein</fullName>
    </submittedName>
</protein>
<dbReference type="InterPro" id="IPR038538">
    <property type="entry name" value="MTERF_sf"/>
</dbReference>
<evidence type="ECO:0000313" key="4">
    <source>
        <dbReference type="EMBL" id="GMH57301.1"/>
    </source>
</evidence>
<name>A0A9W6ZRY4_9STRA</name>
<feature type="signal peptide" evidence="3">
    <location>
        <begin position="1"/>
        <end position="20"/>
    </location>
</feature>
<comment type="similarity">
    <text evidence="1">Belongs to the mTERF family.</text>
</comment>